<evidence type="ECO:0000313" key="7">
    <source>
        <dbReference type="EMBL" id="NYZ24633.1"/>
    </source>
</evidence>
<evidence type="ECO:0000256" key="5">
    <source>
        <dbReference type="ARBA" id="ARBA00023136"/>
    </source>
</evidence>
<feature type="transmembrane region" description="Helical" evidence="6">
    <location>
        <begin position="455"/>
        <end position="475"/>
    </location>
</feature>
<dbReference type="InterPro" id="IPR050833">
    <property type="entry name" value="Poly_Biosynth_Transport"/>
</dbReference>
<organism evidence="7 8">
    <name type="scientific">Azospirillum oleiclasticum</name>
    <dbReference type="NCBI Taxonomy" id="2735135"/>
    <lineage>
        <taxon>Bacteria</taxon>
        <taxon>Pseudomonadati</taxon>
        <taxon>Pseudomonadota</taxon>
        <taxon>Alphaproteobacteria</taxon>
        <taxon>Rhodospirillales</taxon>
        <taxon>Azospirillaceae</taxon>
        <taxon>Azospirillum</taxon>
    </lineage>
</organism>
<dbReference type="EMBL" id="JABFDB010000042">
    <property type="protein sequence ID" value="NYZ24633.1"/>
    <property type="molecule type" value="Genomic_DNA"/>
</dbReference>
<feature type="transmembrane region" description="Helical" evidence="6">
    <location>
        <begin position="202"/>
        <end position="221"/>
    </location>
</feature>
<sequence length="525" mass="51949">MTTTPPDPSPPAGLLRRLAAGAGAQGLASAVLLAGQLLSVPVLLGAWGADAYADWLVLSAAAGLLALADLGLHGHLSNALRAAWARGDEAGGRRILQSGLGVYAALTGGLALLVGVAALAMAALGVDGPALLGVAGSDGAGATLLLLLAATLLLLPRGLVATVHSARGAFHREVGVLTLSLAGLQGAPMLAALAGGGPPQAAAAQLAAALLLGWLPLLRGLRRRYPDLELRPLPPTRDELRRIAATAPLYAVQQGGVLVLVNAPVLLLGWLAAPAAVVAFATLRTLVGLVRQSVQQVAVVLGLEMARLCARGELAGAARLHAGSAAALGCATGLLAGAVWVAGPPVFALWTHGTTPFDPLVAALLLGGLLLRAPVQGAAATLRLVDRPGVVAAVQAGEVAALLLLAPALIPWAGAAGAALAAAVAEGLVSGPWVLRAAGRLFGAAVLRPALRAGAAALAGLLAALLAGALVGLVIDPVGPAGLAVFAALWAAVAVPLLVAVLDTGQRAWLLGRLRHHTTTGRPAC</sequence>
<feature type="transmembrane region" description="Helical" evidence="6">
    <location>
        <begin position="481"/>
        <end position="502"/>
    </location>
</feature>
<gene>
    <name evidence="7" type="ORF">HND93_33435</name>
</gene>
<feature type="transmembrane region" description="Helical" evidence="6">
    <location>
        <begin position="320"/>
        <end position="340"/>
    </location>
</feature>
<keyword evidence="5 6" id="KW-0472">Membrane</keyword>
<evidence type="ECO:0000256" key="1">
    <source>
        <dbReference type="ARBA" id="ARBA00004651"/>
    </source>
</evidence>
<feature type="transmembrane region" description="Helical" evidence="6">
    <location>
        <begin position="100"/>
        <end position="124"/>
    </location>
</feature>
<feature type="transmembrane region" description="Helical" evidence="6">
    <location>
        <begin position="416"/>
        <end position="435"/>
    </location>
</feature>
<dbReference type="PANTHER" id="PTHR30250">
    <property type="entry name" value="PST FAMILY PREDICTED COLANIC ACID TRANSPORTER"/>
    <property type="match status" value="1"/>
</dbReference>
<reference evidence="7 8" key="1">
    <citation type="submission" date="2020-05" db="EMBL/GenBank/DDBJ databases">
        <title>Azospirillum oleiclasticum sp. nov, a nitrogen-fixing and heavy crude oil-emulsifying bacterium isolated from the crude oil of Yumen Oilfield.</title>
        <authorList>
            <person name="Wu D."/>
            <person name="Cai M."/>
            <person name="Zhang X."/>
        </authorList>
    </citation>
    <scope>NUCLEOTIDE SEQUENCE [LARGE SCALE GENOMIC DNA]</scope>
    <source>
        <strain evidence="7 8">ROY-1-1-2</strain>
    </source>
</reference>
<comment type="caution">
    <text evidence="7">The sequence shown here is derived from an EMBL/GenBank/DDBJ whole genome shotgun (WGS) entry which is preliminary data.</text>
</comment>
<dbReference type="Proteomes" id="UP000584642">
    <property type="component" value="Unassembled WGS sequence"/>
</dbReference>
<dbReference type="PANTHER" id="PTHR30250:SF26">
    <property type="entry name" value="PSMA PROTEIN"/>
    <property type="match status" value="1"/>
</dbReference>
<dbReference type="RefSeq" id="WP_180286411.1">
    <property type="nucleotide sequence ID" value="NZ_JABFDB010000042.1"/>
</dbReference>
<feature type="transmembrane region" description="Helical" evidence="6">
    <location>
        <begin position="130"/>
        <end position="155"/>
    </location>
</feature>
<evidence type="ECO:0000256" key="6">
    <source>
        <dbReference type="SAM" id="Phobius"/>
    </source>
</evidence>
<accession>A0ABX2TML2</accession>
<protein>
    <recommendedName>
        <fullName evidence="9">Polysaccharide biosynthesis protein</fullName>
    </recommendedName>
</protein>
<keyword evidence="3 6" id="KW-0812">Transmembrane</keyword>
<evidence type="ECO:0000256" key="3">
    <source>
        <dbReference type="ARBA" id="ARBA00022692"/>
    </source>
</evidence>
<keyword evidence="2" id="KW-1003">Cell membrane</keyword>
<name>A0ABX2TML2_9PROT</name>
<feature type="transmembrane region" description="Helical" evidence="6">
    <location>
        <begin position="267"/>
        <end position="287"/>
    </location>
</feature>
<evidence type="ECO:0008006" key="9">
    <source>
        <dbReference type="Google" id="ProtNLM"/>
    </source>
</evidence>
<keyword evidence="4 6" id="KW-1133">Transmembrane helix</keyword>
<keyword evidence="8" id="KW-1185">Reference proteome</keyword>
<evidence type="ECO:0000256" key="4">
    <source>
        <dbReference type="ARBA" id="ARBA00022989"/>
    </source>
</evidence>
<feature type="transmembrane region" description="Helical" evidence="6">
    <location>
        <begin position="360"/>
        <end position="382"/>
    </location>
</feature>
<proteinExistence type="predicted"/>
<comment type="subcellular location">
    <subcellularLocation>
        <location evidence="1">Cell membrane</location>
        <topology evidence="1">Multi-pass membrane protein</topology>
    </subcellularLocation>
</comment>
<feature type="transmembrane region" description="Helical" evidence="6">
    <location>
        <begin position="176"/>
        <end position="196"/>
    </location>
</feature>
<evidence type="ECO:0000313" key="8">
    <source>
        <dbReference type="Proteomes" id="UP000584642"/>
    </source>
</evidence>
<evidence type="ECO:0000256" key="2">
    <source>
        <dbReference type="ARBA" id="ARBA00022475"/>
    </source>
</evidence>
<feature type="transmembrane region" description="Helical" evidence="6">
    <location>
        <begin position="55"/>
        <end position="72"/>
    </location>
</feature>